<accession>A0A132A4B0</accession>
<evidence type="ECO:0000256" key="2">
    <source>
        <dbReference type="SAM" id="MobiDB-lite"/>
    </source>
</evidence>
<evidence type="ECO:0000313" key="3">
    <source>
        <dbReference type="EMBL" id="KAF7496333.1"/>
    </source>
</evidence>
<feature type="compositionally biased region" description="Low complexity" evidence="2">
    <location>
        <begin position="168"/>
        <end position="177"/>
    </location>
</feature>
<dbReference type="Proteomes" id="UP000616769">
    <property type="component" value="Unassembled WGS sequence"/>
</dbReference>
<dbReference type="Pfam" id="PF03357">
    <property type="entry name" value="Snf7"/>
    <property type="match status" value="1"/>
</dbReference>
<comment type="similarity">
    <text evidence="1">Belongs to the SNF7 family.</text>
</comment>
<reference evidence="3" key="3">
    <citation type="submission" date="2020-01" db="EMBL/GenBank/DDBJ databases">
        <authorList>
            <person name="Korhonen P.K.K."/>
            <person name="Guangxu M.G."/>
            <person name="Wang T.W."/>
            <person name="Stroehlein A.J.S."/>
            <person name="Young N.D."/>
            <person name="Ang C.-S.A."/>
            <person name="Fernando D.W.F."/>
            <person name="Lu H.L."/>
            <person name="Taylor S.T."/>
            <person name="Ehtesham M.E.M."/>
            <person name="Najaraj S.H.N."/>
            <person name="Harsha G.H.G."/>
            <person name="Madugundu A.M."/>
            <person name="Renuse S.R."/>
            <person name="Holt D.H."/>
            <person name="Pandey A.P."/>
            <person name="Papenfuss A.P."/>
            <person name="Gasser R.B.G."/>
            <person name="Fischer K.F."/>
        </authorList>
    </citation>
    <scope>NUCLEOTIDE SEQUENCE</scope>
    <source>
        <strain evidence="3">SSS_KF_BRIS2020</strain>
    </source>
</reference>
<keyword evidence="6" id="KW-1185">Reference proteome</keyword>
<sequence length="195" mass="21671">MDKHLFNLKFAAKELERHSKRSEKQERIQKLKCKKAIQNGNIEGARIYAENAIREKNQSLNFLRMASRVDAVASRVQTAVATKSIAQSIGGVTKAMDSAMKSMNLEKISQIMDKFEKQFEDLDVQTNTMESTISNAMGTMNPEAQTDNLMKQIADEAGLELNLELPSAATSTLASSKESSKEDELSKRLAALRSI</sequence>
<dbReference type="Gene3D" id="6.10.140.1230">
    <property type="match status" value="1"/>
</dbReference>
<dbReference type="EMBL" id="WVUK01000012">
    <property type="protein sequence ID" value="KAF7496333.1"/>
    <property type="molecule type" value="Genomic_DNA"/>
</dbReference>
<organism evidence="4 7">
    <name type="scientific">Sarcoptes scabiei</name>
    <name type="common">Itch mite</name>
    <name type="synonym">Acarus scabiei</name>
    <dbReference type="NCBI Taxonomy" id="52283"/>
    <lineage>
        <taxon>Eukaryota</taxon>
        <taxon>Metazoa</taxon>
        <taxon>Ecdysozoa</taxon>
        <taxon>Arthropoda</taxon>
        <taxon>Chelicerata</taxon>
        <taxon>Arachnida</taxon>
        <taxon>Acari</taxon>
        <taxon>Acariformes</taxon>
        <taxon>Sarcoptiformes</taxon>
        <taxon>Astigmata</taxon>
        <taxon>Psoroptidia</taxon>
        <taxon>Sarcoptoidea</taxon>
        <taxon>Sarcoptidae</taxon>
        <taxon>Sarcoptinae</taxon>
        <taxon>Sarcoptes</taxon>
    </lineage>
</organism>
<evidence type="ECO:0000313" key="6">
    <source>
        <dbReference type="Proteomes" id="UP000070412"/>
    </source>
</evidence>
<dbReference type="VEuPathDB" id="VectorBase:SSCA002957"/>
<protein>
    <submittedName>
        <fullName evidence="4">Charged multivesicular body protein 1a-like protein</fullName>
    </submittedName>
    <submittedName>
        <fullName evidence="3">Charged multivesicular body protein 1b</fullName>
    </submittedName>
</protein>
<dbReference type="OrthoDB" id="10266568at2759"/>
<proteinExistence type="inferred from homology"/>
<evidence type="ECO:0000313" key="5">
    <source>
        <dbReference type="EnsemblMetazoa" id="KAF7496333.1"/>
    </source>
</evidence>
<reference evidence="5" key="4">
    <citation type="submission" date="2022-06" db="UniProtKB">
        <authorList>
            <consortium name="EnsemblMetazoa"/>
        </authorList>
    </citation>
    <scope>IDENTIFICATION</scope>
</reference>
<dbReference type="AlphaFoldDB" id="A0A132A4B0"/>
<dbReference type="EMBL" id="JXLN01010488">
    <property type="protein sequence ID" value="KPM05808.1"/>
    <property type="molecule type" value="Genomic_DNA"/>
</dbReference>
<dbReference type="Proteomes" id="UP000070412">
    <property type="component" value="Unassembled WGS sequence"/>
</dbReference>
<gene>
    <name evidence="4" type="ORF">QR98_0042800</name>
    <name evidence="3" type="ORF">SSS_7648</name>
</gene>
<evidence type="ECO:0000313" key="4">
    <source>
        <dbReference type="EMBL" id="KPM05808.1"/>
    </source>
</evidence>
<dbReference type="PANTHER" id="PTHR10476">
    <property type="entry name" value="CHARGED MULTIVESICULAR BODY PROTEIN"/>
    <property type="match status" value="1"/>
</dbReference>
<reference evidence="6" key="2">
    <citation type="journal article" date="2020" name="PLoS Negl. Trop. Dis.">
        <title>High-quality nuclear genome for Sarcoptes scabiei-A critical resource for a neglected parasite.</title>
        <authorList>
            <person name="Korhonen P.K."/>
            <person name="Gasser R.B."/>
            <person name="Ma G."/>
            <person name="Wang T."/>
            <person name="Stroehlein A.J."/>
            <person name="Young N.D."/>
            <person name="Ang C.S."/>
            <person name="Fernando D.D."/>
            <person name="Lu H.C."/>
            <person name="Taylor S."/>
            <person name="Reynolds S.L."/>
            <person name="Mofiz E."/>
            <person name="Najaraj S.H."/>
            <person name="Gowda H."/>
            <person name="Madugundu A."/>
            <person name="Renuse S."/>
            <person name="Holt D."/>
            <person name="Pandey A."/>
            <person name="Papenfuss A.T."/>
            <person name="Fischer K."/>
        </authorList>
    </citation>
    <scope>NUCLEOTIDE SEQUENCE [LARGE SCALE GENOMIC DNA]</scope>
</reference>
<dbReference type="InterPro" id="IPR005024">
    <property type="entry name" value="Snf7_fam"/>
</dbReference>
<dbReference type="GO" id="GO:0007034">
    <property type="term" value="P:vacuolar transport"/>
    <property type="evidence" value="ECO:0007669"/>
    <property type="project" value="InterPro"/>
</dbReference>
<name>A0A132A4B0_SARSC</name>
<evidence type="ECO:0000256" key="1">
    <source>
        <dbReference type="ARBA" id="ARBA00006190"/>
    </source>
</evidence>
<reference evidence="4 7" key="1">
    <citation type="journal article" date="2015" name="Parasit. Vectors">
        <title>Draft genome of the scabies mite.</title>
        <authorList>
            <person name="Rider S.D.Jr."/>
            <person name="Morgan M.S."/>
            <person name="Arlian L.G."/>
        </authorList>
    </citation>
    <scope>NUCLEOTIDE SEQUENCE [LARGE SCALE GENOMIC DNA]</scope>
    <source>
        <strain evidence="4">Arlian Lab</strain>
    </source>
</reference>
<feature type="region of interest" description="Disordered" evidence="2">
    <location>
        <begin position="168"/>
        <end position="195"/>
    </location>
</feature>
<dbReference type="EnsemblMetazoa" id="SSS_7648s_mrna">
    <property type="protein sequence ID" value="KAF7496333.1"/>
    <property type="gene ID" value="SSS_7648"/>
</dbReference>
<feature type="compositionally biased region" description="Basic and acidic residues" evidence="2">
    <location>
        <begin position="178"/>
        <end position="187"/>
    </location>
</feature>
<evidence type="ECO:0000313" key="7">
    <source>
        <dbReference type="Proteomes" id="UP000616769"/>
    </source>
</evidence>